<protein>
    <submittedName>
        <fullName evidence="1">Uncharacterized protein</fullName>
    </submittedName>
</protein>
<gene>
    <name evidence="1" type="ORF">ACHAWO_011772</name>
</gene>
<reference evidence="1 2" key="1">
    <citation type="submission" date="2024-10" db="EMBL/GenBank/DDBJ databases">
        <title>Updated reference genomes for cyclostephanoid diatoms.</title>
        <authorList>
            <person name="Roberts W.R."/>
            <person name="Alverson A.J."/>
        </authorList>
    </citation>
    <scope>NUCLEOTIDE SEQUENCE [LARGE SCALE GENOMIC DNA]</scope>
    <source>
        <strain evidence="1 2">AJA010-31</strain>
    </source>
</reference>
<dbReference type="AlphaFoldDB" id="A0ABD3NRY7"/>
<evidence type="ECO:0000313" key="1">
    <source>
        <dbReference type="EMBL" id="KAL3777956.1"/>
    </source>
</evidence>
<name>A0ABD3NRY7_9STRA</name>
<organism evidence="1 2">
    <name type="scientific">Cyclotella atomus</name>
    <dbReference type="NCBI Taxonomy" id="382360"/>
    <lineage>
        <taxon>Eukaryota</taxon>
        <taxon>Sar</taxon>
        <taxon>Stramenopiles</taxon>
        <taxon>Ochrophyta</taxon>
        <taxon>Bacillariophyta</taxon>
        <taxon>Coscinodiscophyceae</taxon>
        <taxon>Thalassiosirophycidae</taxon>
        <taxon>Stephanodiscales</taxon>
        <taxon>Stephanodiscaceae</taxon>
        <taxon>Cyclotella</taxon>
    </lineage>
</organism>
<proteinExistence type="predicted"/>
<evidence type="ECO:0000313" key="2">
    <source>
        <dbReference type="Proteomes" id="UP001530400"/>
    </source>
</evidence>
<sequence length="78" mass="8811">MRRIVCSSMTYTFAKLMSSFNGKCKMHTSVQSRLTTPVPQFKHKGHRNSSMIESYEDDVIPTSKFSIYSNATPFPATA</sequence>
<dbReference type="Proteomes" id="UP001530400">
    <property type="component" value="Unassembled WGS sequence"/>
</dbReference>
<comment type="caution">
    <text evidence="1">The sequence shown here is derived from an EMBL/GenBank/DDBJ whole genome shotgun (WGS) entry which is preliminary data.</text>
</comment>
<accession>A0ABD3NRY7</accession>
<keyword evidence="2" id="KW-1185">Reference proteome</keyword>
<dbReference type="EMBL" id="JALLPJ020001015">
    <property type="protein sequence ID" value="KAL3777956.1"/>
    <property type="molecule type" value="Genomic_DNA"/>
</dbReference>